<dbReference type="Proteomes" id="UP000886998">
    <property type="component" value="Unassembled WGS sequence"/>
</dbReference>
<feature type="compositionally biased region" description="Basic and acidic residues" evidence="1">
    <location>
        <begin position="1"/>
        <end position="14"/>
    </location>
</feature>
<sequence>MDDIDSKVMEKPEYLSRNSQDTEILSTCIEKTIPTQFPKSEELGGNGEFISFENQKSPEISNTEKDSKKTSSKDNLHFDQVSDNQFASKMDDIDSKVMEKPEYLSRNSQDTEILSTCIEKKIFQNSPLKFLKKWRKTPDQIQYPGVLEKSKCKENLDKNLSGTSTANDNSLSNIEEKNEDKSHVDEPVSITKSGIQLKEISPPEKVDISANRKRSRKSKKHKYSKLEPANGESNLKDLITSDCSVPGTSIIQETLNIKEIPECSVSSESHDSNEKVEDDSSISEINSKLGSISSISEMKHPSDLELNADQDTSENTNILQPTSVAPKLDSESTELSRPEKSGDLNTSKKKKKKGKQKSDISKQVSEDFKQKEIIIPQEISKVSNISPEKGKLNESDVSELSEKQLGDTLRKNIKGLMSSTCLEDKNSVEESNMKEAFVSRNVSDNGNFVVGPNSDIKELKVEKNLNDKEWIKNNHFGESVQIDGASKSKETKSLNETVVSDSHNQETIIDNKNVSKYHISVGRDIQRIETNIYL</sequence>
<feature type="region of interest" description="Disordered" evidence="1">
    <location>
        <begin position="36"/>
        <end position="94"/>
    </location>
</feature>
<evidence type="ECO:0000313" key="2">
    <source>
        <dbReference type="EMBL" id="GFY40254.1"/>
    </source>
</evidence>
<keyword evidence="3" id="KW-1185">Reference proteome</keyword>
<feature type="region of interest" description="Disordered" evidence="1">
    <location>
        <begin position="157"/>
        <end position="242"/>
    </location>
</feature>
<evidence type="ECO:0000256" key="1">
    <source>
        <dbReference type="SAM" id="MobiDB-lite"/>
    </source>
</evidence>
<comment type="caution">
    <text evidence="2">The sequence shown here is derived from an EMBL/GenBank/DDBJ whole genome shotgun (WGS) entry which is preliminary data.</text>
</comment>
<feature type="compositionally biased region" description="Polar residues" evidence="1">
    <location>
        <begin position="313"/>
        <end position="323"/>
    </location>
</feature>
<protein>
    <submittedName>
        <fullName evidence="2">Uncharacterized protein</fullName>
    </submittedName>
</protein>
<feature type="region of interest" description="Disordered" evidence="1">
    <location>
        <begin position="262"/>
        <end position="367"/>
    </location>
</feature>
<evidence type="ECO:0000313" key="3">
    <source>
        <dbReference type="Proteomes" id="UP000886998"/>
    </source>
</evidence>
<gene>
    <name evidence="2" type="ORF">TNIN_406361</name>
</gene>
<feature type="compositionally biased region" description="Polar residues" evidence="1">
    <location>
        <begin position="282"/>
        <end position="296"/>
    </location>
</feature>
<accession>A0A8X6WS21</accession>
<feature type="region of interest" description="Disordered" evidence="1">
    <location>
        <begin position="1"/>
        <end position="21"/>
    </location>
</feature>
<feature type="compositionally biased region" description="Basic and acidic residues" evidence="1">
    <location>
        <begin position="174"/>
        <end position="186"/>
    </location>
</feature>
<feature type="compositionally biased region" description="Basic residues" evidence="1">
    <location>
        <begin position="211"/>
        <end position="223"/>
    </location>
</feature>
<feature type="compositionally biased region" description="Basic and acidic residues" evidence="1">
    <location>
        <begin position="62"/>
        <end position="77"/>
    </location>
</feature>
<dbReference type="AlphaFoldDB" id="A0A8X6WS21"/>
<feature type="compositionally biased region" description="Basic and acidic residues" evidence="1">
    <location>
        <begin position="328"/>
        <end position="342"/>
    </location>
</feature>
<name>A0A8X6WS21_9ARAC</name>
<proteinExistence type="predicted"/>
<feature type="compositionally biased region" description="Polar residues" evidence="1">
    <location>
        <begin position="158"/>
        <end position="173"/>
    </location>
</feature>
<reference evidence="2" key="1">
    <citation type="submission" date="2020-08" db="EMBL/GenBank/DDBJ databases">
        <title>Multicomponent nature underlies the extraordinary mechanical properties of spider dragline silk.</title>
        <authorList>
            <person name="Kono N."/>
            <person name="Nakamura H."/>
            <person name="Mori M."/>
            <person name="Yoshida Y."/>
            <person name="Ohtoshi R."/>
            <person name="Malay A.D."/>
            <person name="Moran D.A.P."/>
            <person name="Tomita M."/>
            <person name="Numata K."/>
            <person name="Arakawa K."/>
        </authorList>
    </citation>
    <scope>NUCLEOTIDE SEQUENCE</scope>
</reference>
<dbReference type="EMBL" id="BMAV01001793">
    <property type="protein sequence ID" value="GFY40254.1"/>
    <property type="molecule type" value="Genomic_DNA"/>
</dbReference>
<organism evidence="2 3">
    <name type="scientific">Trichonephila inaurata madagascariensis</name>
    <dbReference type="NCBI Taxonomy" id="2747483"/>
    <lineage>
        <taxon>Eukaryota</taxon>
        <taxon>Metazoa</taxon>
        <taxon>Ecdysozoa</taxon>
        <taxon>Arthropoda</taxon>
        <taxon>Chelicerata</taxon>
        <taxon>Arachnida</taxon>
        <taxon>Araneae</taxon>
        <taxon>Araneomorphae</taxon>
        <taxon>Entelegynae</taxon>
        <taxon>Araneoidea</taxon>
        <taxon>Nephilidae</taxon>
        <taxon>Trichonephila</taxon>
        <taxon>Trichonephila inaurata</taxon>
    </lineage>
</organism>
<feature type="compositionally biased region" description="Basic and acidic residues" evidence="1">
    <location>
        <begin position="356"/>
        <end position="367"/>
    </location>
</feature>